<name>A0ACC2P1J7_9HYME</name>
<sequence>DLGAHVDGFIAVVAHSIVIRPSDDSKIQGRTADVMLAAHYASEVALRLLRPGTETYTITEAIDKVCKNFECKPVEGMLSHQLKQFRIDGEKTIIQNPNEAQRKEHEKFILGLYE</sequence>
<protein>
    <submittedName>
        <fullName evidence="1">Uncharacterized protein</fullName>
    </submittedName>
</protein>
<dbReference type="EMBL" id="CM056742">
    <property type="protein sequence ID" value="KAJ8677267.1"/>
    <property type="molecule type" value="Genomic_DNA"/>
</dbReference>
<comment type="caution">
    <text evidence="1">The sequence shown here is derived from an EMBL/GenBank/DDBJ whole genome shotgun (WGS) entry which is preliminary data.</text>
</comment>
<accession>A0ACC2P1J7</accession>
<reference evidence="1" key="1">
    <citation type="submission" date="2023-04" db="EMBL/GenBank/DDBJ databases">
        <title>A chromosome-level genome assembly of the parasitoid wasp Eretmocerus hayati.</title>
        <authorList>
            <person name="Zhong Y."/>
            <person name="Liu S."/>
            <person name="Liu Y."/>
        </authorList>
    </citation>
    <scope>NUCLEOTIDE SEQUENCE</scope>
    <source>
        <strain evidence="1">ZJU_SS_LIU_2023</strain>
    </source>
</reference>
<organism evidence="1 2">
    <name type="scientific">Eretmocerus hayati</name>
    <dbReference type="NCBI Taxonomy" id="131215"/>
    <lineage>
        <taxon>Eukaryota</taxon>
        <taxon>Metazoa</taxon>
        <taxon>Ecdysozoa</taxon>
        <taxon>Arthropoda</taxon>
        <taxon>Hexapoda</taxon>
        <taxon>Insecta</taxon>
        <taxon>Pterygota</taxon>
        <taxon>Neoptera</taxon>
        <taxon>Endopterygota</taxon>
        <taxon>Hymenoptera</taxon>
        <taxon>Apocrita</taxon>
        <taxon>Proctotrupomorpha</taxon>
        <taxon>Chalcidoidea</taxon>
        <taxon>Aphelinidae</taxon>
        <taxon>Aphelininae</taxon>
        <taxon>Eretmocerus</taxon>
    </lineage>
</organism>
<keyword evidence="2" id="KW-1185">Reference proteome</keyword>
<evidence type="ECO:0000313" key="1">
    <source>
        <dbReference type="EMBL" id="KAJ8677267.1"/>
    </source>
</evidence>
<feature type="non-terminal residue" evidence="1">
    <location>
        <position position="1"/>
    </location>
</feature>
<gene>
    <name evidence="1" type="ORF">QAD02_013054</name>
</gene>
<dbReference type="Proteomes" id="UP001239111">
    <property type="component" value="Chromosome 2"/>
</dbReference>
<proteinExistence type="predicted"/>
<feature type="non-terminal residue" evidence="1">
    <location>
        <position position="114"/>
    </location>
</feature>
<evidence type="ECO:0000313" key="2">
    <source>
        <dbReference type="Proteomes" id="UP001239111"/>
    </source>
</evidence>